<dbReference type="AlphaFoldDB" id="A0A9P1FRT7"/>
<evidence type="ECO:0000313" key="3">
    <source>
        <dbReference type="Proteomes" id="UP001152797"/>
    </source>
</evidence>
<protein>
    <submittedName>
        <fullName evidence="1">Uncharacterized protein</fullName>
    </submittedName>
</protein>
<organism evidence="1">
    <name type="scientific">Cladocopium goreaui</name>
    <dbReference type="NCBI Taxonomy" id="2562237"/>
    <lineage>
        <taxon>Eukaryota</taxon>
        <taxon>Sar</taxon>
        <taxon>Alveolata</taxon>
        <taxon>Dinophyceae</taxon>
        <taxon>Suessiales</taxon>
        <taxon>Symbiodiniaceae</taxon>
        <taxon>Cladocopium</taxon>
    </lineage>
</organism>
<dbReference type="Proteomes" id="UP001152797">
    <property type="component" value="Unassembled WGS sequence"/>
</dbReference>
<comment type="caution">
    <text evidence="1">The sequence shown here is derived from an EMBL/GenBank/DDBJ whole genome shotgun (WGS) entry which is preliminary data.</text>
</comment>
<accession>A0A9P1FRT7</accession>
<dbReference type="EMBL" id="CAMXCT030000890">
    <property type="protein sequence ID" value="CAL4771752.1"/>
    <property type="molecule type" value="Genomic_DNA"/>
</dbReference>
<reference evidence="2" key="2">
    <citation type="submission" date="2024-04" db="EMBL/GenBank/DDBJ databases">
        <authorList>
            <person name="Chen Y."/>
            <person name="Shah S."/>
            <person name="Dougan E. K."/>
            <person name="Thang M."/>
            <person name="Chan C."/>
        </authorList>
    </citation>
    <scope>NUCLEOTIDE SEQUENCE [LARGE SCALE GENOMIC DNA]</scope>
</reference>
<dbReference type="EMBL" id="CAMXCT020000890">
    <property type="protein sequence ID" value="CAL1137815.1"/>
    <property type="molecule type" value="Genomic_DNA"/>
</dbReference>
<evidence type="ECO:0000313" key="1">
    <source>
        <dbReference type="EMBL" id="CAI3984440.1"/>
    </source>
</evidence>
<proteinExistence type="predicted"/>
<sequence>MACAVANLITRALERQFQEVKRLEGQTEQEFDNAARLETKTASLLTSSPDAELRFQTEGEIQLIQEEKSELIGEIRRCRSVKQERLGKLLHLEEAAEDWADAAAVPVELVLSLGQARFGIQEALLKLARSNEMMACAAEEHDALLLSLHTARQERRVRVAQLATSESALLASRAELGAERTEAFMERRQATLLEAECEDFQAEMSHEESEEGLCGATMRSLQQAEGRILEEMNTEEWLAKSAREAKQSLARHIAQLDHALRAAQGRRLEEESMDASVQAESLHELHGRANELQSETNAIKASQRKLQHADLRCHLEGEKNRSLMGAECARANELVQCYTETWDECESLRRRILEERGAAKVAKAQAHDALLESEAWAPGHLGTWADLHYVLQLEAADAELLGAREQCEAKWRNHEKSCFDF</sequence>
<keyword evidence="3" id="KW-1185">Reference proteome</keyword>
<dbReference type="OrthoDB" id="433501at2759"/>
<name>A0A9P1FRT7_9DINO</name>
<dbReference type="EMBL" id="CAMXCT010000890">
    <property type="protein sequence ID" value="CAI3984440.1"/>
    <property type="molecule type" value="Genomic_DNA"/>
</dbReference>
<evidence type="ECO:0000313" key="2">
    <source>
        <dbReference type="EMBL" id="CAL1137815.1"/>
    </source>
</evidence>
<gene>
    <name evidence="1" type="ORF">C1SCF055_LOCUS11974</name>
</gene>
<reference evidence="1" key="1">
    <citation type="submission" date="2022-10" db="EMBL/GenBank/DDBJ databases">
        <authorList>
            <person name="Chen Y."/>
            <person name="Dougan E. K."/>
            <person name="Chan C."/>
            <person name="Rhodes N."/>
            <person name="Thang M."/>
        </authorList>
    </citation>
    <scope>NUCLEOTIDE SEQUENCE</scope>
</reference>